<accession>A0A8S5RG57</accession>
<reference evidence="1" key="1">
    <citation type="journal article" date="2021" name="Proc. Natl. Acad. Sci. U.S.A.">
        <title>A Catalog of Tens of Thousands of Viruses from Human Metagenomes Reveals Hidden Associations with Chronic Diseases.</title>
        <authorList>
            <person name="Tisza M.J."/>
            <person name="Buck C.B."/>
        </authorList>
    </citation>
    <scope>NUCLEOTIDE SEQUENCE</scope>
    <source>
        <strain evidence="1">CtE0n6</strain>
    </source>
</reference>
<evidence type="ECO:0000313" key="1">
    <source>
        <dbReference type="EMBL" id="DAE30053.1"/>
    </source>
</evidence>
<protein>
    <submittedName>
        <fullName evidence="1">DNA processing chain A</fullName>
    </submittedName>
</protein>
<dbReference type="EMBL" id="BK059101">
    <property type="protein sequence ID" value="DAE30053.1"/>
    <property type="molecule type" value="Genomic_DNA"/>
</dbReference>
<organism evidence="1">
    <name type="scientific">virus sp. ctE0n6</name>
    <dbReference type="NCBI Taxonomy" id="2827985"/>
    <lineage>
        <taxon>Viruses</taxon>
    </lineage>
</organism>
<proteinExistence type="predicted"/>
<sequence length="170" mass="19209">MFYYAGIGSRETPKEFLDLFTRVAKYLSTKDCVLRSGGAKGSDKAFELGAIHKEIYLPWKGFEGSNSNLIVKDERAFEIAEKYHPRWNYLSQGARKLQARNSHQILGNDLKSPSDFVICWTKGGKGNGGTGQAIRIAKDYNIPVFDCGKYSNIKECVIELKKFLDEILEE</sequence>
<name>A0A8S5RG57_9VIRU</name>
<dbReference type="Gene3D" id="3.40.50.450">
    <property type="match status" value="1"/>
</dbReference>